<feature type="signal peptide" evidence="1">
    <location>
        <begin position="1"/>
        <end position="26"/>
    </location>
</feature>
<gene>
    <name evidence="2" type="ORF">SAMN04488000_110131</name>
</gene>
<keyword evidence="1" id="KW-0732">Signal</keyword>
<dbReference type="OrthoDB" id="3692766at2"/>
<accession>A0A1H9QGD7</accession>
<dbReference type="STRING" id="65499.SAMN04488000_110131"/>
<name>A0A1H9QGD7_9PSEU</name>
<protein>
    <submittedName>
        <fullName evidence="2">Uncharacterized protein</fullName>
    </submittedName>
</protein>
<evidence type="ECO:0000313" key="2">
    <source>
        <dbReference type="EMBL" id="SER58833.1"/>
    </source>
</evidence>
<evidence type="ECO:0000313" key="3">
    <source>
        <dbReference type="Proteomes" id="UP000199503"/>
    </source>
</evidence>
<sequence length="167" mass="17956">MLRRTLAAVSTAALLFTTLFAGSAGAADTSETVVEAVPITSTEALAPADTVSGQAISTLPFDFDFQMCCTLDSRQFKPPGRGNAGKACVELWGIKSDDPSWKSKNLKVLMWDEDGIDGKKGPTVNFKLDVPRKYCWTSLTVAHPHHFEIQKPWGPAQLWGAGKATGS</sequence>
<dbReference type="AlphaFoldDB" id="A0A1H9QGD7"/>
<dbReference type="Proteomes" id="UP000199503">
    <property type="component" value="Unassembled WGS sequence"/>
</dbReference>
<evidence type="ECO:0000256" key="1">
    <source>
        <dbReference type="SAM" id="SignalP"/>
    </source>
</evidence>
<feature type="chain" id="PRO_5011721018" evidence="1">
    <location>
        <begin position="27"/>
        <end position="167"/>
    </location>
</feature>
<reference evidence="3" key="1">
    <citation type="submission" date="2016-10" db="EMBL/GenBank/DDBJ databases">
        <authorList>
            <person name="Varghese N."/>
            <person name="Submissions S."/>
        </authorList>
    </citation>
    <scope>NUCLEOTIDE SEQUENCE [LARGE SCALE GENOMIC DNA]</scope>
    <source>
        <strain evidence="3">DSM 44437</strain>
    </source>
</reference>
<organism evidence="2 3">
    <name type="scientific">Lentzea albida</name>
    <dbReference type="NCBI Taxonomy" id="65499"/>
    <lineage>
        <taxon>Bacteria</taxon>
        <taxon>Bacillati</taxon>
        <taxon>Actinomycetota</taxon>
        <taxon>Actinomycetes</taxon>
        <taxon>Pseudonocardiales</taxon>
        <taxon>Pseudonocardiaceae</taxon>
        <taxon>Lentzea</taxon>
    </lineage>
</organism>
<dbReference type="EMBL" id="FOFV01000010">
    <property type="protein sequence ID" value="SER58833.1"/>
    <property type="molecule type" value="Genomic_DNA"/>
</dbReference>
<proteinExistence type="predicted"/>
<keyword evidence="3" id="KW-1185">Reference proteome</keyword>
<dbReference type="RefSeq" id="WP_143091692.1">
    <property type="nucleotide sequence ID" value="NZ_FOFV01000010.1"/>
</dbReference>